<proteinExistence type="predicted"/>
<accession>A0ABQ5ENZ1</accession>
<dbReference type="Proteomes" id="UP001151760">
    <property type="component" value="Unassembled WGS sequence"/>
</dbReference>
<sequence length="193" mass="22467">MGPNLGTIWRRMRDMEKLMMERIDTEGRIKRKFKEQDRHFVGLGCDNIEIDRTVRKTMSNLSGVKKLVKDLSDRFDEYERSRVFKDKKILEEELVNERNKKDFYREFGEYMCRMLQKCQKSEDGFPVPSGSQVRKPPVEPFARSAPVPRFDDPYVVARDAAAAVTTSDSDDDDDTAPMDSQPYEPRGSPRDSQ</sequence>
<organism evidence="2 3">
    <name type="scientific">Tanacetum coccineum</name>
    <dbReference type="NCBI Taxonomy" id="301880"/>
    <lineage>
        <taxon>Eukaryota</taxon>
        <taxon>Viridiplantae</taxon>
        <taxon>Streptophyta</taxon>
        <taxon>Embryophyta</taxon>
        <taxon>Tracheophyta</taxon>
        <taxon>Spermatophyta</taxon>
        <taxon>Magnoliopsida</taxon>
        <taxon>eudicotyledons</taxon>
        <taxon>Gunneridae</taxon>
        <taxon>Pentapetalae</taxon>
        <taxon>asterids</taxon>
        <taxon>campanulids</taxon>
        <taxon>Asterales</taxon>
        <taxon>Asteraceae</taxon>
        <taxon>Asteroideae</taxon>
        <taxon>Anthemideae</taxon>
        <taxon>Anthemidinae</taxon>
        <taxon>Tanacetum</taxon>
    </lineage>
</organism>
<evidence type="ECO:0000256" key="1">
    <source>
        <dbReference type="SAM" id="MobiDB-lite"/>
    </source>
</evidence>
<feature type="region of interest" description="Disordered" evidence="1">
    <location>
        <begin position="161"/>
        <end position="193"/>
    </location>
</feature>
<feature type="region of interest" description="Disordered" evidence="1">
    <location>
        <begin position="121"/>
        <end position="146"/>
    </location>
</feature>
<dbReference type="EMBL" id="BQNB010016499">
    <property type="protein sequence ID" value="GJT52478.1"/>
    <property type="molecule type" value="Genomic_DNA"/>
</dbReference>
<reference evidence="2" key="2">
    <citation type="submission" date="2022-01" db="EMBL/GenBank/DDBJ databases">
        <authorList>
            <person name="Yamashiro T."/>
            <person name="Shiraishi A."/>
            <person name="Satake H."/>
            <person name="Nakayama K."/>
        </authorList>
    </citation>
    <scope>NUCLEOTIDE SEQUENCE</scope>
</reference>
<gene>
    <name evidence="2" type="ORF">Tco_0978635</name>
</gene>
<comment type="caution">
    <text evidence="2">The sequence shown here is derived from an EMBL/GenBank/DDBJ whole genome shotgun (WGS) entry which is preliminary data.</text>
</comment>
<protein>
    <submittedName>
        <fullName evidence="2">Uncharacterized protein</fullName>
    </submittedName>
</protein>
<evidence type="ECO:0000313" key="2">
    <source>
        <dbReference type="EMBL" id="GJT52478.1"/>
    </source>
</evidence>
<reference evidence="2" key="1">
    <citation type="journal article" date="2022" name="Int. J. Mol. Sci.">
        <title>Draft Genome of Tanacetum Coccineum: Genomic Comparison of Closely Related Tanacetum-Family Plants.</title>
        <authorList>
            <person name="Yamashiro T."/>
            <person name="Shiraishi A."/>
            <person name="Nakayama K."/>
            <person name="Satake H."/>
        </authorList>
    </citation>
    <scope>NUCLEOTIDE SEQUENCE</scope>
</reference>
<keyword evidence="3" id="KW-1185">Reference proteome</keyword>
<name>A0ABQ5ENZ1_9ASTR</name>
<evidence type="ECO:0000313" key="3">
    <source>
        <dbReference type="Proteomes" id="UP001151760"/>
    </source>
</evidence>